<dbReference type="HOGENOM" id="CLU_070352_3_0_1"/>
<evidence type="ECO:0000256" key="6">
    <source>
        <dbReference type="ARBA" id="ARBA00022968"/>
    </source>
</evidence>
<keyword evidence="6" id="KW-0735">Signal-anchor</keyword>
<evidence type="ECO:0000256" key="12">
    <source>
        <dbReference type="ARBA" id="ARBA00074594"/>
    </source>
</evidence>
<comment type="subcellular location">
    <subcellularLocation>
        <location evidence="1">Membrane</location>
        <topology evidence="1">Single-pass type II membrane protein</topology>
    </subcellularLocation>
</comment>
<evidence type="ECO:0000256" key="1">
    <source>
        <dbReference type="ARBA" id="ARBA00004606"/>
    </source>
</evidence>
<proteinExistence type="inferred from homology"/>
<organism evidence="18 19">
    <name type="scientific">Oryctolagus cuniculus</name>
    <name type="common">Rabbit</name>
    <dbReference type="NCBI Taxonomy" id="9986"/>
    <lineage>
        <taxon>Eukaryota</taxon>
        <taxon>Metazoa</taxon>
        <taxon>Chordata</taxon>
        <taxon>Craniata</taxon>
        <taxon>Vertebrata</taxon>
        <taxon>Euteleostomi</taxon>
        <taxon>Mammalia</taxon>
        <taxon>Eutheria</taxon>
        <taxon>Euarchontoglires</taxon>
        <taxon>Glires</taxon>
        <taxon>Lagomorpha</taxon>
        <taxon>Leporidae</taxon>
        <taxon>Oryctolagus</taxon>
    </lineage>
</organism>
<protein>
    <recommendedName>
        <fullName evidence="12">Tumor necrosis factor ligand superfamily member 15</fullName>
    </recommendedName>
    <alternativeName>
        <fullName evidence="14">TNF ligand-related molecule 1</fullName>
    </alternativeName>
    <alternativeName>
        <fullName evidence="13">Vascular endothelial cell growth inhibitor</fullName>
    </alternativeName>
</protein>
<dbReference type="GO" id="GO:0005886">
    <property type="term" value="C:plasma membrane"/>
    <property type="evidence" value="ECO:0007669"/>
    <property type="project" value="Ensembl"/>
</dbReference>
<sequence length="340" mass="38058">MHHRPFAQFSYFCTFPQGPLLPSGIAPPEAHRLSPNITSFSRKPLPQPHERAPPPPEHSRCRSLCTCSDQQHRGVRDTSRTSGSMAENLGLDFGETASVEMLPQDGTCRPKARARLEARNSSASWALTCCLVFLSILIGLSAYLLVGQLQTQGEACVQFQTLKGREFGPSQQRAYMPLRADGNKPRAHLTAVKQTPTQPLRNHFPALHWEHELGLAFTKNRMNYTNKFLVIPESGDYFVYSQVTFRGTTSECGVINQRRRQTKPDSIVVVITKVTDNYPEPAQLLTGTKSVCEMGNWFQPIYLGAMFSLEEGDKLMVNVSDVSLVDYTKEDKTFFGAFLL</sequence>
<evidence type="ECO:0000256" key="2">
    <source>
        <dbReference type="ARBA" id="ARBA00008670"/>
    </source>
</evidence>
<dbReference type="GO" id="GO:0005164">
    <property type="term" value="F:tumor necrosis factor receptor binding"/>
    <property type="evidence" value="ECO:0007669"/>
    <property type="project" value="InterPro"/>
</dbReference>
<comment type="function">
    <text evidence="11">Receptor for TNFRSF25 and TNFRSF6B. Mediates activation of NF-kappa-B. Inhibits vascular endothelial growth and angiogenesis (in vitro). Promotes activation of caspases and apoptosis. Promotes splenocyte alloactivation.</text>
</comment>
<dbReference type="GO" id="GO:0006955">
    <property type="term" value="P:immune response"/>
    <property type="evidence" value="ECO:0007669"/>
    <property type="project" value="InterPro"/>
</dbReference>
<comment type="subunit">
    <text evidence="3">Homotrimer.</text>
</comment>
<dbReference type="PANTHER" id="PTHR11471:SF24">
    <property type="entry name" value="TUMOR NECROSIS FACTOR LIGAND SUPERFAMILY MEMBER 15"/>
    <property type="match status" value="1"/>
</dbReference>
<dbReference type="PRINTS" id="PR01234">
    <property type="entry name" value="TNECROSISFCT"/>
</dbReference>
<dbReference type="Pfam" id="PF00229">
    <property type="entry name" value="TNF"/>
    <property type="match status" value="1"/>
</dbReference>
<dbReference type="Bgee" id="ENSOCUG00000011701">
    <property type="expression patterns" value="Expressed in kidney and 5 other cell types or tissues"/>
</dbReference>
<evidence type="ECO:0000256" key="8">
    <source>
        <dbReference type="ARBA" id="ARBA00023136"/>
    </source>
</evidence>
<dbReference type="FunCoup" id="G1T1T1">
    <property type="interactions" value="347"/>
</dbReference>
<evidence type="ECO:0000313" key="18">
    <source>
        <dbReference type="Ensembl" id="ENSOCUP00000010059.3"/>
    </source>
</evidence>
<keyword evidence="4" id="KW-0202">Cytokine</keyword>
<dbReference type="InterPro" id="IPR006053">
    <property type="entry name" value="TNF"/>
</dbReference>
<evidence type="ECO:0000256" key="15">
    <source>
        <dbReference type="SAM" id="MobiDB-lite"/>
    </source>
</evidence>
<evidence type="ECO:0000256" key="14">
    <source>
        <dbReference type="ARBA" id="ARBA00077774"/>
    </source>
</evidence>
<accession>G1T1T1</accession>
<keyword evidence="9" id="KW-1015">Disulfide bond</keyword>
<dbReference type="PROSITE" id="PS50049">
    <property type="entry name" value="THD_2"/>
    <property type="match status" value="1"/>
</dbReference>
<dbReference type="SUPFAM" id="SSF49842">
    <property type="entry name" value="TNF-like"/>
    <property type="match status" value="1"/>
</dbReference>
<comment type="similarity">
    <text evidence="2">Belongs to the tumor necrosis factor family.</text>
</comment>
<feature type="region of interest" description="Disordered" evidence="15">
    <location>
        <begin position="24"/>
        <end position="61"/>
    </location>
</feature>
<keyword evidence="19" id="KW-1185">Reference proteome</keyword>
<dbReference type="SMART" id="SM00207">
    <property type="entry name" value="TNF"/>
    <property type="match status" value="1"/>
</dbReference>
<dbReference type="eggNOG" id="ENOG502S4Q1">
    <property type="taxonomic scope" value="Eukaryota"/>
</dbReference>
<evidence type="ECO:0000256" key="11">
    <source>
        <dbReference type="ARBA" id="ARBA00059845"/>
    </source>
</evidence>
<gene>
    <name evidence="18" type="primary">TNFSF15</name>
</gene>
<name>G1T1T1_RABIT</name>
<dbReference type="GeneTree" id="ENSGT01060000248544"/>
<dbReference type="PANTHER" id="PTHR11471">
    <property type="entry name" value="TUMOR NECROSIS FACTOR FAMILY MEMBER"/>
    <property type="match status" value="1"/>
</dbReference>
<dbReference type="OMA" id="PAVTFCM"/>
<dbReference type="CDD" id="cd00184">
    <property type="entry name" value="TNF"/>
    <property type="match status" value="1"/>
</dbReference>
<keyword evidence="10" id="KW-0325">Glycoprotein</keyword>
<keyword evidence="8 16" id="KW-0472">Membrane</keyword>
<keyword evidence="7 16" id="KW-1133">Transmembrane helix</keyword>
<evidence type="ECO:0000256" key="9">
    <source>
        <dbReference type="ARBA" id="ARBA00023157"/>
    </source>
</evidence>
<dbReference type="PaxDb" id="9986-ENSOCUP00000010059"/>
<feature type="compositionally biased region" description="Basic and acidic residues" evidence="15">
    <location>
        <begin position="48"/>
        <end position="60"/>
    </location>
</feature>
<evidence type="ECO:0000313" key="19">
    <source>
        <dbReference type="Proteomes" id="UP000001811"/>
    </source>
</evidence>
<reference evidence="18" key="2">
    <citation type="submission" date="2025-08" db="UniProtKB">
        <authorList>
            <consortium name="Ensembl"/>
        </authorList>
    </citation>
    <scope>IDENTIFICATION</scope>
    <source>
        <strain evidence="18">Thorbecke</strain>
    </source>
</reference>
<dbReference type="Proteomes" id="UP000001811">
    <property type="component" value="Unplaced"/>
</dbReference>
<evidence type="ECO:0000256" key="16">
    <source>
        <dbReference type="SAM" id="Phobius"/>
    </source>
</evidence>
<dbReference type="InterPro" id="IPR008983">
    <property type="entry name" value="Tumour_necrosis_fac-like_dom"/>
</dbReference>
<dbReference type="FunFam" id="2.60.120.40:FF:000018">
    <property type="entry name" value="Tumor necrosis factor ligand superfamily member 15"/>
    <property type="match status" value="1"/>
</dbReference>
<evidence type="ECO:0000256" key="4">
    <source>
        <dbReference type="ARBA" id="ARBA00022514"/>
    </source>
</evidence>
<dbReference type="Ensembl" id="ENSOCUT00000011701.4">
    <property type="protein sequence ID" value="ENSOCUP00000010059.3"/>
    <property type="gene ID" value="ENSOCUG00000011701.4"/>
</dbReference>
<dbReference type="AlphaFoldDB" id="G1T1T1"/>
<reference evidence="18" key="3">
    <citation type="submission" date="2025-09" db="UniProtKB">
        <authorList>
            <consortium name="Ensembl"/>
        </authorList>
    </citation>
    <scope>IDENTIFICATION</scope>
    <source>
        <strain evidence="18">Thorbecke</strain>
    </source>
</reference>
<dbReference type="Gene3D" id="2.60.120.40">
    <property type="match status" value="1"/>
</dbReference>
<evidence type="ECO:0000256" key="5">
    <source>
        <dbReference type="ARBA" id="ARBA00022692"/>
    </source>
</evidence>
<feature type="domain" description="THD" evidence="17">
    <location>
        <begin position="185"/>
        <end position="340"/>
    </location>
</feature>
<dbReference type="STRING" id="9986.ENSOCUP00000010059"/>
<evidence type="ECO:0000256" key="10">
    <source>
        <dbReference type="ARBA" id="ARBA00023180"/>
    </source>
</evidence>
<evidence type="ECO:0000256" key="7">
    <source>
        <dbReference type="ARBA" id="ARBA00022989"/>
    </source>
</evidence>
<reference evidence="18 19" key="1">
    <citation type="journal article" date="2011" name="Nature">
        <title>A high-resolution map of human evolutionary constraint using 29 mammals.</title>
        <authorList>
            <person name="Lindblad-Toh K."/>
            <person name="Garber M."/>
            <person name="Zuk O."/>
            <person name="Lin M.F."/>
            <person name="Parker B.J."/>
            <person name="Washietl S."/>
            <person name="Kheradpour P."/>
            <person name="Ernst J."/>
            <person name="Jordan G."/>
            <person name="Mauceli E."/>
            <person name="Ward L.D."/>
            <person name="Lowe C.B."/>
            <person name="Holloway A.K."/>
            <person name="Clamp M."/>
            <person name="Gnerre S."/>
            <person name="Alfoldi J."/>
            <person name="Beal K."/>
            <person name="Chang J."/>
            <person name="Clawson H."/>
            <person name="Cuff J."/>
            <person name="Di Palma F."/>
            <person name="Fitzgerald S."/>
            <person name="Flicek P."/>
            <person name="Guttman M."/>
            <person name="Hubisz M.J."/>
            <person name="Jaffe D.B."/>
            <person name="Jungreis I."/>
            <person name="Kent W.J."/>
            <person name="Kostka D."/>
            <person name="Lara M."/>
            <person name="Martins A.L."/>
            <person name="Massingham T."/>
            <person name="Moltke I."/>
            <person name="Raney B.J."/>
            <person name="Rasmussen M.D."/>
            <person name="Robinson J."/>
            <person name="Stark A."/>
            <person name="Vilella A.J."/>
            <person name="Wen J."/>
            <person name="Xie X."/>
            <person name="Zody M.C."/>
            <person name="Baldwin J."/>
            <person name="Bloom T."/>
            <person name="Chin C.W."/>
            <person name="Heiman D."/>
            <person name="Nicol R."/>
            <person name="Nusbaum C."/>
            <person name="Young S."/>
            <person name="Wilkinson J."/>
            <person name="Worley K.C."/>
            <person name="Kovar C.L."/>
            <person name="Muzny D.M."/>
            <person name="Gibbs R.A."/>
            <person name="Cree A."/>
            <person name="Dihn H.H."/>
            <person name="Fowler G."/>
            <person name="Jhangiani S."/>
            <person name="Joshi V."/>
            <person name="Lee S."/>
            <person name="Lewis L.R."/>
            <person name="Nazareth L.V."/>
            <person name="Okwuonu G."/>
            <person name="Santibanez J."/>
            <person name="Warren W.C."/>
            <person name="Mardis E.R."/>
            <person name="Weinstock G.M."/>
            <person name="Wilson R.K."/>
            <person name="Delehaunty K."/>
            <person name="Dooling D."/>
            <person name="Fronik C."/>
            <person name="Fulton L."/>
            <person name="Fulton B."/>
            <person name="Graves T."/>
            <person name="Minx P."/>
            <person name="Sodergren E."/>
            <person name="Birney E."/>
            <person name="Margulies E.H."/>
            <person name="Herrero J."/>
            <person name="Green E.D."/>
            <person name="Haussler D."/>
            <person name="Siepel A."/>
            <person name="Goldman N."/>
            <person name="Pollard K.S."/>
            <person name="Pedersen J.S."/>
            <person name="Lander E.S."/>
            <person name="Kellis M."/>
        </authorList>
    </citation>
    <scope>NUCLEOTIDE SEQUENCE [LARGE SCALE GENOMIC DNA]</scope>
    <source>
        <strain evidence="19">Thorbecke</strain>
    </source>
</reference>
<evidence type="ECO:0000256" key="3">
    <source>
        <dbReference type="ARBA" id="ARBA00011233"/>
    </source>
</evidence>
<feature type="transmembrane region" description="Helical" evidence="16">
    <location>
        <begin position="123"/>
        <end position="146"/>
    </location>
</feature>
<evidence type="ECO:0000259" key="17">
    <source>
        <dbReference type="PROSITE" id="PS50049"/>
    </source>
</evidence>
<dbReference type="InParanoid" id="G1T1T1"/>
<dbReference type="GO" id="GO:0005615">
    <property type="term" value="C:extracellular space"/>
    <property type="evidence" value="ECO:0007669"/>
    <property type="project" value="UniProtKB-KW"/>
</dbReference>
<dbReference type="SMR" id="G1T1T1"/>
<dbReference type="InterPro" id="IPR006052">
    <property type="entry name" value="TNF_dom"/>
</dbReference>
<evidence type="ECO:0000256" key="13">
    <source>
        <dbReference type="ARBA" id="ARBA00077319"/>
    </source>
</evidence>
<dbReference type="GO" id="GO:0005125">
    <property type="term" value="F:cytokine activity"/>
    <property type="evidence" value="ECO:0007669"/>
    <property type="project" value="UniProtKB-KW"/>
</dbReference>
<keyword evidence="5 16" id="KW-0812">Transmembrane</keyword>